<reference evidence="2" key="1">
    <citation type="submission" date="2022-11" db="UniProtKB">
        <authorList>
            <consortium name="WormBaseParasite"/>
        </authorList>
    </citation>
    <scope>IDENTIFICATION</scope>
</reference>
<accession>A0AC35GUS6</accession>
<evidence type="ECO:0000313" key="1">
    <source>
        <dbReference type="Proteomes" id="UP000887580"/>
    </source>
</evidence>
<name>A0AC35GUS6_9BILA</name>
<dbReference type="WBParaSite" id="PS1159_v2.g9024.t1">
    <property type="protein sequence ID" value="PS1159_v2.g9024.t1"/>
    <property type="gene ID" value="PS1159_v2.g9024"/>
</dbReference>
<proteinExistence type="predicted"/>
<dbReference type="Proteomes" id="UP000887580">
    <property type="component" value="Unplaced"/>
</dbReference>
<sequence>FKEYTHGELIPEVKPVKFHLIENYPTENYASNFFAIDPLYGTFVSLYWDGHSDPEAHFYAIDENNLSNIPLVDKIKLTHFHDGCLKAIFENNFGYFKYGNLPAFQSYGRQVFVSHKYDNTIYFGFPPRVEEYSWNGLWKNDDFKVVQREIHHSPLLNVLFWVKKSWIQKDKPAIPYTKAEPTTFSSKTTRVPTTLPPASSKPLAPTTAPAPTEPPKTTTNAPSRQTTPLSSTTNSL</sequence>
<organism evidence="1 2">
    <name type="scientific">Panagrolaimus sp. PS1159</name>
    <dbReference type="NCBI Taxonomy" id="55785"/>
    <lineage>
        <taxon>Eukaryota</taxon>
        <taxon>Metazoa</taxon>
        <taxon>Ecdysozoa</taxon>
        <taxon>Nematoda</taxon>
        <taxon>Chromadorea</taxon>
        <taxon>Rhabditida</taxon>
        <taxon>Tylenchina</taxon>
        <taxon>Panagrolaimomorpha</taxon>
        <taxon>Panagrolaimoidea</taxon>
        <taxon>Panagrolaimidae</taxon>
        <taxon>Panagrolaimus</taxon>
    </lineage>
</organism>
<protein>
    <submittedName>
        <fullName evidence="2">Uncharacterized protein</fullName>
    </submittedName>
</protein>
<evidence type="ECO:0000313" key="2">
    <source>
        <dbReference type="WBParaSite" id="PS1159_v2.g9024.t1"/>
    </source>
</evidence>